<keyword evidence="2" id="KW-0238">DNA-binding</keyword>
<dbReference type="GO" id="GO:0006281">
    <property type="term" value="P:DNA repair"/>
    <property type="evidence" value="ECO:0007669"/>
    <property type="project" value="InterPro"/>
</dbReference>
<sequence>MKNRSLNKRQLLIWLVFLCAIQLIWTHLNPAEGSEYSQWEARQQAHDQRLKPPAAAPMNQKNYYLSKPELTAGSTAGKISLNRANAEQLQELQGIGQKKAEAIVNYRSKNGKFKSIEELQQVKGIGPAIFAKNKQRLAL</sequence>
<gene>
    <name evidence="2" type="ORF">D7V32_03815</name>
</gene>
<dbReference type="PANTHER" id="PTHR21180:SF32">
    <property type="entry name" value="ENDONUCLEASE_EXONUCLEASE_PHOSPHATASE FAMILY DOMAIN-CONTAINING PROTEIN 1"/>
    <property type="match status" value="1"/>
</dbReference>
<dbReference type="InterPro" id="IPR051675">
    <property type="entry name" value="Endo/Exo/Phosphatase_dom_1"/>
</dbReference>
<keyword evidence="3" id="KW-1185">Reference proteome</keyword>
<organism evidence="2 3">
    <name type="scientific">Acinetobacter tianfuensis</name>
    <dbReference type="NCBI Taxonomy" id="2419603"/>
    <lineage>
        <taxon>Bacteria</taxon>
        <taxon>Pseudomonadati</taxon>
        <taxon>Pseudomonadota</taxon>
        <taxon>Gammaproteobacteria</taxon>
        <taxon>Moraxellales</taxon>
        <taxon>Moraxellaceae</taxon>
        <taxon>Acinetobacter</taxon>
    </lineage>
</organism>
<proteinExistence type="predicted"/>
<dbReference type="GO" id="GO:0003677">
    <property type="term" value="F:DNA binding"/>
    <property type="evidence" value="ECO:0007669"/>
    <property type="project" value="UniProtKB-KW"/>
</dbReference>
<evidence type="ECO:0000313" key="3">
    <source>
        <dbReference type="Proteomes" id="UP000282388"/>
    </source>
</evidence>
<evidence type="ECO:0000259" key="1">
    <source>
        <dbReference type="SMART" id="SM00278"/>
    </source>
</evidence>
<dbReference type="RefSeq" id="WP_120401596.1">
    <property type="nucleotide sequence ID" value="NZ_RAXV01000005.1"/>
</dbReference>
<dbReference type="GO" id="GO:0015628">
    <property type="term" value="P:protein secretion by the type II secretion system"/>
    <property type="evidence" value="ECO:0007669"/>
    <property type="project" value="TreeGrafter"/>
</dbReference>
<dbReference type="EMBL" id="RAXV01000005">
    <property type="protein sequence ID" value="RKG33261.1"/>
    <property type="molecule type" value="Genomic_DNA"/>
</dbReference>
<reference evidence="2 3" key="1">
    <citation type="submission" date="2018-09" db="EMBL/GenBank/DDBJ databases">
        <title>The draft genome of Acinetobacter spp. strains.</title>
        <authorList>
            <person name="Qin J."/>
            <person name="Feng Y."/>
            <person name="Zong Z."/>
        </authorList>
    </citation>
    <scope>NUCLEOTIDE SEQUENCE [LARGE SCALE GENOMIC DNA]</scope>
    <source>
        <strain evidence="2 3">WCHAc060012</strain>
    </source>
</reference>
<feature type="domain" description="Helix-hairpin-helix DNA-binding motif class 1" evidence="1">
    <location>
        <begin position="87"/>
        <end position="106"/>
    </location>
</feature>
<dbReference type="InterPro" id="IPR004509">
    <property type="entry name" value="Competence_ComEA_HhH"/>
</dbReference>
<dbReference type="GO" id="GO:0015627">
    <property type="term" value="C:type II protein secretion system complex"/>
    <property type="evidence" value="ECO:0007669"/>
    <property type="project" value="TreeGrafter"/>
</dbReference>
<dbReference type="NCBIfam" id="TIGR00426">
    <property type="entry name" value="competence protein ComEA helix-hairpin-helix repeat region"/>
    <property type="match status" value="1"/>
</dbReference>
<name>A0A3A8EWK7_9GAMM</name>
<accession>A0A3A8EWK7</accession>
<feature type="domain" description="Helix-hairpin-helix DNA-binding motif class 1" evidence="1">
    <location>
        <begin position="117"/>
        <end position="136"/>
    </location>
</feature>
<dbReference type="InterPro" id="IPR003583">
    <property type="entry name" value="Hlx-hairpin-Hlx_DNA-bd_motif"/>
</dbReference>
<dbReference type="SMART" id="SM00278">
    <property type="entry name" value="HhH1"/>
    <property type="match status" value="2"/>
</dbReference>
<dbReference type="PANTHER" id="PTHR21180">
    <property type="entry name" value="ENDONUCLEASE/EXONUCLEASE/PHOSPHATASE FAMILY DOMAIN-CONTAINING PROTEIN 1"/>
    <property type="match status" value="1"/>
</dbReference>
<comment type="caution">
    <text evidence="2">The sequence shown here is derived from an EMBL/GenBank/DDBJ whole genome shotgun (WGS) entry which is preliminary data.</text>
</comment>
<dbReference type="SUPFAM" id="SSF47781">
    <property type="entry name" value="RuvA domain 2-like"/>
    <property type="match status" value="1"/>
</dbReference>
<dbReference type="Proteomes" id="UP000282388">
    <property type="component" value="Unassembled WGS sequence"/>
</dbReference>
<dbReference type="AlphaFoldDB" id="A0A3A8EWK7"/>
<evidence type="ECO:0000313" key="2">
    <source>
        <dbReference type="EMBL" id="RKG33261.1"/>
    </source>
</evidence>
<dbReference type="Pfam" id="PF12836">
    <property type="entry name" value="HHH_3"/>
    <property type="match status" value="1"/>
</dbReference>
<dbReference type="Gene3D" id="1.10.150.280">
    <property type="entry name" value="AF1531-like domain"/>
    <property type="match status" value="1"/>
</dbReference>
<protein>
    <submittedName>
        <fullName evidence="2">ComEA family DNA-binding protein</fullName>
    </submittedName>
</protein>
<dbReference type="InterPro" id="IPR010994">
    <property type="entry name" value="RuvA_2-like"/>
</dbReference>
<dbReference type="OrthoDB" id="7510573at2"/>